<name>A0ABS2Z8I7_9BACL</name>
<dbReference type="Pfam" id="PF08808">
    <property type="entry name" value="RES"/>
    <property type="match status" value="1"/>
</dbReference>
<accession>A0ABS2Z8I7</accession>
<dbReference type="RefSeq" id="WP_188404290.1">
    <property type="nucleotide sequence ID" value="NZ_BMCE01000004.1"/>
</dbReference>
<evidence type="ECO:0000313" key="2">
    <source>
        <dbReference type="EMBL" id="MBN3544125.1"/>
    </source>
</evidence>
<comment type="caution">
    <text evidence="2">The sequence shown here is derived from an EMBL/GenBank/DDBJ whole genome shotgun (WGS) entry which is preliminary data.</text>
</comment>
<feature type="domain" description="RES" evidence="1">
    <location>
        <begin position="229"/>
        <end position="349"/>
    </location>
</feature>
<dbReference type="Proteomes" id="UP001319060">
    <property type="component" value="Unassembled WGS sequence"/>
</dbReference>
<keyword evidence="3" id="KW-1185">Reference proteome</keyword>
<protein>
    <submittedName>
        <fullName evidence="2">RES family NAD+ phosphorylase</fullName>
    </submittedName>
</protein>
<proteinExistence type="predicted"/>
<sequence length="394" mass="45181">MVGCQNCCHSDLFRTFKLLDEDYVPGAEVVSEYDDELEECPICKTPLMDDEYLVVDEENFLDESLKYLAQKINAEIYECQSCNWTIIPYEQRNGDPLDLNMVGSLVDSYNIPSHLLSRIYSYLKCRCGNPVNHDDPYVTEGEIKNWFNEDIEFIIETFNVSGEETEEFIEFLQENPMLGLSQPIGKTIFDKIRNSDFPGIEKIKAGTIFYRGRTRNKYQRLVPFIEEELWNPPIGIPQQGRFNPPGVTNLYLGDKQDAVLLEISPSNLDIVDIAEFEITSELKVFNSTKTDIDIFAGTVKDNNGYSSSYEYIFPNFLSQCLAYHGFNGIVYSSVKDPEALNLCLFNFQKNVDIRMTKIHTNANVSSDDDPFGLKPKIEIVKVENKPDIDYTDIF</sequence>
<evidence type="ECO:0000259" key="1">
    <source>
        <dbReference type="Pfam" id="PF08808"/>
    </source>
</evidence>
<organism evidence="2 3">
    <name type="scientific">Fictibacillus barbaricus</name>
    <dbReference type="NCBI Taxonomy" id="182136"/>
    <lineage>
        <taxon>Bacteria</taxon>
        <taxon>Bacillati</taxon>
        <taxon>Bacillota</taxon>
        <taxon>Bacilli</taxon>
        <taxon>Bacillales</taxon>
        <taxon>Fictibacillaceae</taxon>
        <taxon>Fictibacillus</taxon>
    </lineage>
</organism>
<reference evidence="2 3" key="1">
    <citation type="submission" date="2021-01" db="EMBL/GenBank/DDBJ databases">
        <title>Genome Sequencing of Type Strains.</title>
        <authorList>
            <person name="Lemaire J.F."/>
            <person name="Inderbitzin P."/>
            <person name="Collins S.B."/>
            <person name="Wespe N."/>
            <person name="Knight-Connoni V."/>
        </authorList>
    </citation>
    <scope>NUCLEOTIDE SEQUENCE [LARGE SCALE GENOMIC DNA]</scope>
    <source>
        <strain evidence="2 3">DSM 14730</strain>
    </source>
</reference>
<gene>
    <name evidence="2" type="ORF">JYA64_02320</name>
</gene>
<evidence type="ECO:0000313" key="3">
    <source>
        <dbReference type="Proteomes" id="UP001319060"/>
    </source>
</evidence>
<dbReference type="EMBL" id="JAFHKS010000040">
    <property type="protein sequence ID" value="MBN3544125.1"/>
    <property type="molecule type" value="Genomic_DNA"/>
</dbReference>
<dbReference type="InterPro" id="IPR014914">
    <property type="entry name" value="RES_dom"/>
</dbReference>